<reference evidence="2" key="2">
    <citation type="submission" date="2020-07" db="EMBL/GenBank/DDBJ databases">
        <authorList>
            <person name="Lood C."/>
            <person name="Girard L."/>
        </authorList>
    </citation>
    <scope>NUCLEOTIDE SEQUENCE</scope>
    <source>
        <strain evidence="2">SWRI102</strain>
    </source>
</reference>
<sequence length="324" mass="36285">MSEAHCNNLAQRKALGLVTHDNTGGPFVVECHGCGSVYPSFQCSGGSQIADTSDYDDTRCPHCEHVDPEECDNVGLAWNTQQLKINALQLLLNERDEQLHTLEQRRQAEQAACQAAERRVDELNQRNSEPVEWGAPKTVRQLIRQLETLVQELRPLSMLRVPGEVFEDGKERTRAVHLSFSHERVDGQWLAPFKGEGEKVLAFWCRTEQPATAFGFPVVVDPTLAPDEMRLVQPAPAAVEMRERSPEDYAVEHAEYMAKSADDVLAKFQAYGLALLAVDEGGDDGEDELFEAIDTARGDLQESLVDLRGMVYEFRKRSNRCTSL</sequence>
<keyword evidence="1" id="KW-0175">Coiled coil</keyword>
<organism evidence="2">
    <name type="scientific">Pseudomonas marvdashtae</name>
    <dbReference type="NCBI Taxonomy" id="2745500"/>
    <lineage>
        <taxon>Bacteria</taxon>
        <taxon>Pseudomonadati</taxon>
        <taxon>Pseudomonadota</taxon>
        <taxon>Gammaproteobacteria</taxon>
        <taxon>Pseudomonadales</taxon>
        <taxon>Pseudomonadaceae</taxon>
        <taxon>Pseudomonas</taxon>
    </lineage>
</organism>
<accession>A0A923FL69</accession>
<gene>
    <name evidence="3" type="ORF">HU742_014405</name>
    <name evidence="2" type="ORF">HU742_06660</name>
</gene>
<dbReference type="EMBL" id="JABWQX010000001">
    <property type="protein sequence ID" value="MBC3394879.1"/>
    <property type="molecule type" value="Genomic_DNA"/>
</dbReference>
<evidence type="ECO:0000313" key="4">
    <source>
        <dbReference type="Proteomes" id="UP000659438"/>
    </source>
</evidence>
<evidence type="ECO:0000256" key="1">
    <source>
        <dbReference type="SAM" id="Coils"/>
    </source>
</evidence>
<reference evidence="3" key="3">
    <citation type="submission" date="2021-06" db="EMBL/GenBank/DDBJ databases">
        <title>Updating the genus Pseudomonas: Description of 43 new species and partition of the Pseudomonas putida group.</title>
        <authorList>
            <person name="Girard L."/>
            <person name="Lood C."/>
            <person name="Vandamme P."/>
            <person name="Rokni-Zadeh H."/>
            <person name="Van Noort V."/>
            <person name="Hofte M."/>
            <person name="Lavigne R."/>
            <person name="De Mot R."/>
        </authorList>
    </citation>
    <scope>NUCLEOTIDE SEQUENCE</scope>
    <source>
        <strain evidence="3">SWRI102</strain>
    </source>
</reference>
<name>A0A923FL69_9PSED</name>
<dbReference type="AlphaFoldDB" id="A0A923FL69"/>
<reference evidence="2 4" key="1">
    <citation type="journal article" date="2020" name="Microorganisms">
        <title>Reliable Identification of Environmental Pseudomonas Isolates Using the rpoD Gene.</title>
        <authorList>
            <consortium name="The Broad Institute Genome Sequencing Platform"/>
            <person name="Girard L."/>
            <person name="Lood C."/>
            <person name="Rokni-Zadeh H."/>
            <person name="van Noort V."/>
            <person name="Lavigne R."/>
            <person name="De Mot R."/>
        </authorList>
    </citation>
    <scope>NUCLEOTIDE SEQUENCE</scope>
    <source>
        <strain evidence="2 4">SWRI102</strain>
    </source>
</reference>
<feature type="coiled-coil region" evidence="1">
    <location>
        <begin position="85"/>
        <end position="126"/>
    </location>
</feature>
<dbReference type="RefSeq" id="WP_186642905.1">
    <property type="nucleotide sequence ID" value="NZ_JABWQX020000001.1"/>
</dbReference>
<evidence type="ECO:0000313" key="3">
    <source>
        <dbReference type="EMBL" id="MBV4552334.1"/>
    </source>
</evidence>
<comment type="caution">
    <text evidence="2">The sequence shown here is derived from an EMBL/GenBank/DDBJ whole genome shotgun (WGS) entry which is preliminary data.</text>
</comment>
<protein>
    <submittedName>
        <fullName evidence="2">Uncharacterized protein</fullName>
    </submittedName>
</protein>
<proteinExistence type="predicted"/>
<dbReference type="Proteomes" id="UP000659438">
    <property type="component" value="Unassembled WGS sequence"/>
</dbReference>
<dbReference type="EMBL" id="JABWQX020000001">
    <property type="protein sequence ID" value="MBV4552334.1"/>
    <property type="molecule type" value="Genomic_DNA"/>
</dbReference>
<evidence type="ECO:0000313" key="2">
    <source>
        <dbReference type="EMBL" id="MBC3394879.1"/>
    </source>
</evidence>
<keyword evidence="4" id="KW-1185">Reference proteome</keyword>